<comment type="similarity">
    <text evidence="2">Belongs to the outer membrane factor (OMF) (TC 1.B.17) family.</text>
</comment>
<keyword evidence="7" id="KW-0998">Cell outer membrane</keyword>
<dbReference type="Pfam" id="PF02321">
    <property type="entry name" value="OEP"/>
    <property type="match status" value="2"/>
</dbReference>
<evidence type="ECO:0000256" key="5">
    <source>
        <dbReference type="ARBA" id="ARBA00022692"/>
    </source>
</evidence>
<dbReference type="InterPro" id="IPR051906">
    <property type="entry name" value="TolC-like"/>
</dbReference>
<evidence type="ECO:0000256" key="3">
    <source>
        <dbReference type="ARBA" id="ARBA00022448"/>
    </source>
</evidence>
<evidence type="ECO:0000256" key="4">
    <source>
        <dbReference type="ARBA" id="ARBA00022452"/>
    </source>
</evidence>
<evidence type="ECO:0008006" key="10">
    <source>
        <dbReference type="Google" id="ProtNLM"/>
    </source>
</evidence>
<keyword evidence="9" id="KW-1185">Reference proteome</keyword>
<keyword evidence="5" id="KW-0812">Transmembrane</keyword>
<keyword evidence="3" id="KW-0813">Transport</keyword>
<comment type="caution">
    <text evidence="8">The sequence shown here is derived from an EMBL/GenBank/DDBJ whole genome shotgun (WGS) entry which is preliminary data.</text>
</comment>
<dbReference type="Proteomes" id="UP000765802">
    <property type="component" value="Unassembled WGS sequence"/>
</dbReference>
<dbReference type="PANTHER" id="PTHR30026">
    <property type="entry name" value="OUTER MEMBRANE PROTEIN TOLC"/>
    <property type="match status" value="1"/>
</dbReference>
<dbReference type="PANTHER" id="PTHR30026:SF20">
    <property type="entry name" value="OUTER MEMBRANE PROTEIN TOLC"/>
    <property type="match status" value="1"/>
</dbReference>
<evidence type="ECO:0000313" key="9">
    <source>
        <dbReference type="Proteomes" id="UP000765802"/>
    </source>
</evidence>
<evidence type="ECO:0000256" key="7">
    <source>
        <dbReference type="ARBA" id="ARBA00023237"/>
    </source>
</evidence>
<proteinExistence type="inferred from homology"/>
<dbReference type="SUPFAM" id="SSF56954">
    <property type="entry name" value="Outer membrane efflux proteins (OEP)"/>
    <property type="match status" value="1"/>
</dbReference>
<sequence>MYAGAQDQWDLRRCVDYALENNISVRQSDVQKRIAVLVADQNKKSRLPNANFTSNTGYQFGRSIDPTTNLFTNQQLLFQGFQFNTDVTIYNWNRLKHSINASRLESEAAAADVEKNKNDIALNVATGYLTALLSKVQVDIVGVQLKQSQSQLADTRKRVEAGTLPELNAVDLEAQVARDSASLIGAEATFQLNLLSLKGLLNLDAEQPFSISIPPVEMIPVDPIADLQPKMVFEMAQKNQPVVKANELRKQSLEHFIKAARSSLYPTIFAFGGLASNFASTNRKITGVDFLGYSDPNPANGVVNVDGTLVAIQNPNIKINQSNRGFGEMWSGWGTQLSNNFRQNIGVGISIPILSGFQSRTNYERSKLNLQNANLVIENANQQLKRDIYTAYTNALSSLQKFNATKTSLDAAERSYTFASRRYELGLLSTLELITSQTNLTRARIDKANAQFDYVFRMKVLEFYKGQGIKL</sequence>
<evidence type="ECO:0000256" key="1">
    <source>
        <dbReference type="ARBA" id="ARBA00004442"/>
    </source>
</evidence>
<dbReference type="Gene3D" id="1.20.1600.10">
    <property type="entry name" value="Outer membrane efflux proteins (OEP)"/>
    <property type="match status" value="1"/>
</dbReference>
<comment type="subcellular location">
    <subcellularLocation>
        <location evidence="1">Cell outer membrane</location>
    </subcellularLocation>
</comment>
<keyword evidence="6" id="KW-0472">Membrane</keyword>
<reference evidence="8 9" key="1">
    <citation type="submission" date="2016-07" db="EMBL/GenBank/DDBJ databases">
        <title>Genome analysis of Flavihumibacter stibioxidans YS-17.</title>
        <authorList>
            <person name="Shi K."/>
            <person name="Han Y."/>
            <person name="Wang G."/>
        </authorList>
    </citation>
    <scope>NUCLEOTIDE SEQUENCE [LARGE SCALE GENOMIC DNA]</scope>
    <source>
        <strain evidence="8 9">YS-17</strain>
    </source>
</reference>
<evidence type="ECO:0000256" key="6">
    <source>
        <dbReference type="ARBA" id="ARBA00023136"/>
    </source>
</evidence>
<organism evidence="8 9">
    <name type="scientific">Flavihumibacter stibioxidans</name>
    <dbReference type="NCBI Taxonomy" id="1834163"/>
    <lineage>
        <taxon>Bacteria</taxon>
        <taxon>Pseudomonadati</taxon>
        <taxon>Bacteroidota</taxon>
        <taxon>Chitinophagia</taxon>
        <taxon>Chitinophagales</taxon>
        <taxon>Chitinophagaceae</taxon>
        <taxon>Flavihumibacter</taxon>
    </lineage>
</organism>
<keyword evidence="4" id="KW-1134">Transmembrane beta strand</keyword>
<evidence type="ECO:0000256" key="2">
    <source>
        <dbReference type="ARBA" id="ARBA00007613"/>
    </source>
</evidence>
<name>A0ABR7M7G4_9BACT</name>
<dbReference type="EMBL" id="MBUA01000012">
    <property type="protein sequence ID" value="MBC6490969.1"/>
    <property type="molecule type" value="Genomic_DNA"/>
</dbReference>
<accession>A0ABR7M7G4</accession>
<evidence type="ECO:0000313" key="8">
    <source>
        <dbReference type="EMBL" id="MBC6490969.1"/>
    </source>
</evidence>
<gene>
    <name evidence="8" type="ORF">BC349_07995</name>
</gene>
<protein>
    <recommendedName>
        <fullName evidence="10">TolC family protein</fullName>
    </recommendedName>
</protein>
<dbReference type="InterPro" id="IPR003423">
    <property type="entry name" value="OMP_efflux"/>
</dbReference>